<name>A0ABW7WZJ1_9NOCA</name>
<organism evidence="2 3">
    <name type="scientific">Nocardia xishanensis</name>
    <dbReference type="NCBI Taxonomy" id="238964"/>
    <lineage>
        <taxon>Bacteria</taxon>
        <taxon>Bacillati</taxon>
        <taxon>Actinomycetota</taxon>
        <taxon>Actinomycetes</taxon>
        <taxon>Mycobacteriales</taxon>
        <taxon>Nocardiaceae</taxon>
        <taxon>Nocardia</taxon>
    </lineage>
</organism>
<keyword evidence="3" id="KW-1185">Reference proteome</keyword>
<dbReference type="Gene3D" id="3.40.50.720">
    <property type="entry name" value="NAD(P)-binding Rossmann-like Domain"/>
    <property type="match status" value="1"/>
</dbReference>
<evidence type="ECO:0000256" key="1">
    <source>
        <dbReference type="SAM" id="MobiDB-lite"/>
    </source>
</evidence>
<evidence type="ECO:0000313" key="2">
    <source>
        <dbReference type="EMBL" id="MFI2474275.1"/>
    </source>
</evidence>
<reference evidence="2 3" key="1">
    <citation type="submission" date="2024-10" db="EMBL/GenBank/DDBJ databases">
        <title>The Natural Products Discovery Center: Release of the First 8490 Sequenced Strains for Exploring Actinobacteria Biosynthetic Diversity.</title>
        <authorList>
            <person name="Kalkreuter E."/>
            <person name="Kautsar S.A."/>
            <person name="Yang D."/>
            <person name="Bader C.D."/>
            <person name="Teijaro C.N."/>
            <person name="Fluegel L."/>
            <person name="Davis C.M."/>
            <person name="Simpson J.R."/>
            <person name="Lauterbach L."/>
            <person name="Steele A.D."/>
            <person name="Gui C."/>
            <person name="Meng S."/>
            <person name="Li G."/>
            <person name="Viehrig K."/>
            <person name="Ye F."/>
            <person name="Su P."/>
            <person name="Kiefer A.F."/>
            <person name="Nichols A."/>
            <person name="Cepeda A.J."/>
            <person name="Yan W."/>
            <person name="Fan B."/>
            <person name="Jiang Y."/>
            <person name="Adhikari A."/>
            <person name="Zheng C.-J."/>
            <person name="Schuster L."/>
            <person name="Cowan T.M."/>
            <person name="Smanski M.J."/>
            <person name="Chevrette M.G."/>
            <person name="De Carvalho L.P.S."/>
            <person name="Shen B."/>
        </authorList>
    </citation>
    <scope>NUCLEOTIDE SEQUENCE [LARGE SCALE GENOMIC DNA]</scope>
    <source>
        <strain evidence="2 3">NPDC019275</strain>
    </source>
</reference>
<comment type="caution">
    <text evidence="2">The sequence shown here is derived from an EMBL/GenBank/DDBJ whole genome shotgun (WGS) entry which is preliminary data.</text>
</comment>
<dbReference type="EMBL" id="JBIRYO010000007">
    <property type="protein sequence ID" value="MFI2474275.1"/>
    <property type="molecule type" value="Genomic_DNA"/>
</dbReference>
<sequence>MLVDNAAIGGTRAAPPDCVAADVDPGYTATDSNDRTGVQTVAEGADAVVRLASEGPGGPTGVLRPARAGPLVRHR</sequence>
<dbReference type="RefSeq" id="WP_357405289.1">
    <property type="nucleotide sequence ID" value="NZ_JBEYCD010000006.1"/>
</dbReference>
<evidence type="ECO:0000313" key="3">
    <source>
        <dbReference type="Proteomes" id="UP001611415"/>
    </source>
</evidence>
<dbReference type="Proteomes" id="UP001611415">
    <property type="component" value="Unassembled WGS sequence"/>
</dbReference>
<protein>
    <submittedName>
        <fullName evidence="2">Uncharacterized protein</fullName>
    </submittedName>
</protein>
<proteinExistence type="predicted"/>
<gene>
    <name evidence="2" type="ORF">ACH49W_12935</name>
</gene>
<accession>A0ABW7WZJ1</accession>
<feature type="region of interest" description="Disordered" evidence="1">
    <location>
        <begin position="52"/>
        <end position="75"/>
    </location>
</feature>